<dbReference type="EMBL" id="CP095072">
    <property type="protein sequence ID" value="UOQ48135.1"/>
    <property type="molecule type" value="Genomic_DNA"/>
</dbReference>
<protein>
    <recommendedName>
        <fullName evidence="1">TOTE conflict system primase domain-containing protein</fullName>
    </recommendedName>
</protein>
<accession>A0ABY4EV14</accession>
<sequence length="478" mass="55131">MEQPIKQLVAKFNELYIQTRSKYLVQFPESKYITLTHAPDNKVVKLNDSMLNTHLKGDLTYGVFAGGYFSKFITFDVDCSNESMSRWITLRLAYVLETEYEIERDNIHVSYSGNKGYHVDLFFKDQVKVEELKAFYQSVVISVGKLPEGEIEFRPSWTQGVKLPLGTHQKTGRRCLFVDNETLEPFDEGDSYDYFLAIEPMSSEIVTDSKINLTNEQITEFEEVVATTDVTVNAIDLSGALHKAAKIIETGRLTESGSRHKVTYTLACFGNTQGWEREETVEVILEILHNTPKDYFSEGSTPEYWHKEAVRLVDYVFDQDKTVAGSDRPVKIHKSEILAVLNSGTFRQKQLAYAMLMTSKRYGNIFYLTVNTAMKMIGTNSRQTVQAAIKKLIESGFIEYHRKAEVDRARSLEIGQVRYKPNKYRLAFDKPKEDEESVKVTKEEDMIEVALKLCTVTEIRKHVKRYEFESRWREYVPV</sequence>
<dbReference type="Pfam" id="PF22548">
    <property type="entry name" value="AEP-TOTE"/>
    <property type="match status" value="1"/>
</dbReference>
<gene>
    <name evidence="2" type="ORF">MUN88_19140</name>
</gene>
<dbReference type="InterPro" id="IPR054347">
    <property type="entry name" value="TOTE_primase"/>
</dbReference>
<dbReference type="SUPFAM" id="SSF56747">
    <property type="entry name" value="Prim-pol domain"/>
    <property type="match status" value="1"/>
</dbReference>
<name>A0ABY4EV14_9BACI</name>
<feature type="domain" description="TOTE conflict system primase" evidence="1">
    <location>
        <begin position="26"/>
        <end position="206"/>
    </location>
</feature>
<keyword evidence="3" id="KW-1185">Reference proteome</keyword>
<evidence type="ECO:0000313" key="2">
    <source>
        <dbReference type="EMBL" id="UOQ48135.1"/>
    </source>
</evidence>
<evidence type="ECO:0000259" key="1">
    <source>
        <dbReference type="Pfam" id="PF22548"/>
    </source>
</evidence>
<dbReference type="Proteomes" id="UP000831782">
    <property type="component" value="Chromosome"/>
</dbReference>
<organism evidence="2 3">
    <name type="scientific">Gracilibacillus caseinilyticus</name>
    <dbReference type="NCBI Taxonomy" id="2932256"/>
    <lineage>
        <taxon>Bacteria</taxon>
        <taxon>Bacillati</taxon>
        <taxon>Bacillota</taxon>
        <taxon>Bacilli</taxon>
        <taxon>Bacillales</taxon>
        <taxon>Bacillaceae</taxon>
        <taxon>Gracilibacillus</taxon>
    </lineage>
</organism>
<evidence type="ECO:0000313" key="3">
    <source>
        <dbReference type="Proteomes" id="UP000831782"/>
    </source>
</evidence>
<proteinExistence type="predicted"/>
<dbReference type="RefSeq" id="WP_244718204.1">
    <property type="nucleotide sequence ID" value="NZ_CP095072.1"/>
</dbReference>
<reference evidence="2 3" key="1">
    <citation type="submission" date="2022-04" db="EMBL/GenBank/DDBJ databases">
        <title>Gracilibacillus sp. isolated from saltern.</title>
        <authorList>
            <person name="Won M."/>
            <person name="Lee C.-M."/>
            <person name="Woen H.-Y."/>
            <person name="Kwon S.-W."/>
        </authorList>
    </citation>
    <scope>NUCLEOTIDE SEQUENCE [LARGE SCALE GENOMIC DNA]</scope>
    <source>
        <strain evidence="2 3">SSWR10-1</strain>
    </source>
</reference>